<gene>
    <name evidence="2" type="ORF">GTQ38_07590</name>
</gene>
<organism evidence="2 3">
    <name type="scientific">Poritiphilus flavus</name>
    <dbReference type="NCBI Taxonomy" id="2697053"/>
    <lineage>
        <taxon>Bacteria</taxon>
        <taxon>Pseudomonadati</taxon>
        <taxon>Bacteroidota</taxon>
        <taxon>Flavobacteriia</taxon>
        <taxon>Flavobacteriales</taxon>
        <taxon>Flavobacteriaceae</taxon>
        <taxon>Poritiphilus</taxon>
    </lineage>
</organism>
<feature type="chain" id="PRO_5026679040" evidence="1">
    <location>
        <begin position="25"/>
        <end position="255"/>
    </location>
</feature>
<reference evidence="2 3" key="1">
    <citation type="submission" date="2020-01" db="EMBL/GenBank/DDBJ databases">
        <title>Bacteria diversity of Porities sp.</title>
        <authorList>
            <person name="Wang G."/>
        </authorList>
    </citation>
    <scope>NUCLEOTIDE SEQUENCE [LARGE SCALE GENOMIC DNA]</scope>
    <source>
        <strain evidence="2 3">R33</strain>
    </source>
</reference>
<dbReference type="InterPro" id="IPR019619">
    <property type="entry name" value="DUF2490"/>
</dbReference>
<dbReference type="Proteomes" id="UP000475249">
    <property type="component" value="Unassembled WGS sequence"/>
</dbReference>
<protein>
    <submittedName>
        <fullName evidence="2">DUF2490 domain-containing protein</fullName>
    </submittedName>
</protein>
<evidence type="ECO:0000256" key="1">
    <source>
        <dbReference type="SAM" id="SignalP"/>
    </source>
</evidence>
<dbReference type="AlphaFoldDB" id="A0A6L9EAR5"/>
<keyword evidence="3" id="KW-1185">Reference proteome</keyword>
<dbReference type="Pfam" id="PF10677">
    <property type="entry name" value="DUF2490"/>
    <property type="match status" value="1"/>
</dbReference>
<name>A0A6L9EAR5_9FLAO</name>
<keyword evidence="1" id="KW-0732">Signal</keyword>
<dbReference type="RefSeq" id="WP_161434897.1">
    <property type="nucleotide sequence ID" value="NZ_WXYO01000003.1"/>
</dbReference>
<proteinExistence type="predicted"/>
<evidence type="ECO:0000313" key="2">
    <source>
        <dbReference type="EMBL" id="NAS11857.1"/>
    </source>
</evidence>
<evidence type="ECO:0000313" key="3">
    <source>
        <dbReference type="Proteomes" id="UP000475249"/>
    </source>
</evidence>
<sequence length="255" mass="30340">MRTLKCALPVLIFLLFSFHSEIVAQDGVKFWAGHSLGTKLTEQWRIRVGQLYLFDEVMDLSSLQNSARIEYRFNSKFRIGLGYVRSSDPSDPDQEARNRLDPRIRYNFRLGKLRVANTLRTEWHFPERSKFEYRIRYALRLHRGDWGLPLNMTPYITNELHYYLDGRPFQYRDPQGEAVVKQSPDGLHAHRIMLGLRFKPFKRANASIYFMRQTEFNLGNKYRRINVTDPRNGEVKRDFNNFSVLAFNFSYRLKI</sequence>
<comment type="caution">
    <text evidence="2">The sequence shown here is derived from an EMBL/GenBank/DDBJ whole genome shotgun (WGS) entry which is preliminary data.</text>
</comment>
<dbReference type="EMBL" id="WXYO01000003">
    <property type="protein sequence ID" value="NAS11857.1"/>
    <property type="molecule type" value="Genomic_DNA"/>
</dbReference>
<feature type="signal peptide" evidence="1">
    <location>
        <begin position="1"/>
        <end position="24"/>
    </location>
</feature>
<accession>A0A6L9EAR5</accession>